<feature type="domain" description="Rhodopsin" evidence="7">
    <location>
        <begin position="26"/>
        <end position="270"/>
    </location>
</feature>
<evidence type="ECO:0000313" key="9">
    <source>
        <dbReference type="Proteomes" id="UP000326289"/>
    </source>
</evidence>
<feature type="transmembrane region" description="Helical" evidence="6">
    <location>
        <begin position="6"/>
        <end position="26"/>
    </location>
</feature>
<keyword evidence="3 6" id="KW-1133">Transmembrane helix</keyword>
<keyword evidence="2 6" id="KW-0812">Transmembrane</keyword>
<evidence type="ECO:0000259" key="7">
    <source>
        <dbReference type="Pfam" id="PF20684"/>
    </source>
</evidence>
<feature type="transmembrane region" description="Helical" evidence="6">
    <location>
        <begin position="88"/>
        <end position="110"/>
    </location>
</feature>
<proteinExistence type="inferred from homology"/>
<evidence type="ECO:0000256" key="5">
    <source>
        <dbReference type="ARBA" id="ARBA00038359"/>
    </source>
</evidence>
<accession>A0A5N6JH45</accession>
<organism evidence="8 9">
    <name type="scientific">Aspergillus minisclerotigenes</name>
    <dbReference type="NCBI Taxonomy" id="656917"/>
    <lineage>
        <taxon>Eukaryota</taxon>
        <taxon>Fungi</taxon>
        <taxon>Dikarya</taxon>
        <taxon>Ascomycota</taxon>
        <taxon>Pezizomycotina</taxon>
        <taxon>Eurotiomycetes</taxon>
        <taxon>Eurotiomycetidae</taxon>
        <taxon>Eurotiales</taxon>
        <taxon>Aspergillaceae</taxon>
        <taxon>Aspergillus</taxon>
        <taxon>Aspergillus subgen. Circumdati</taxon>
    </lineage>
</organism>
<feature type="transmembrane region" description="Helical" evidence="6">
    <location>
        <begin position="170"/>
        <end position="191"/>
    </location>
</feature>
<dbReference type="PANTHER" id="PTHR33048:SF140">
    <property type="entry name" value="ATPASE, PUTATIVE (EUROFUNG)-RELATED"/>
    <property type="match status" value="1"/>
</dbReference>
<feature type="transmembrane region" description="Helical" evidence="6">
    <location>
        <begin position="122"/>
        <end position="143"/>
    </location>
</feature>
<keyword evidence="9" id="KW-1185">Reference proteome</keyword>
<reference evidence="8 9" key="1">
    <citation type="submission" date="2019-04" db="EMBL/GenBank/DDBJ databases">
        <title>Fungal friends and foes A comparative genomics study of 23 Aspergillus species from section Flavi.</title>
        <authorList>
            <consortium name="DOE Joint Genome Institute"/>
            <person name="Kjaerbolling I."/>
            <person name="Vesth T.C."/>
            <person name="Frisvad J.C."/>
            <person name="Nybo J.L."/>
            <person name="Theobald S."/>
            <person name="Kildgaard S."/>
            <person name="Petersen T.I."/>
            <person name="Kuo A."/>
            <person name="Sato A."/>
            <person name="Lyhne E.K."/>
            <person name="Kogle M.E."/>
            <person name="Wiebenga A."/>
            <person name="Kun R.S."/>
            <person name="Lubbers R.J."/>
            <person name="Makela M.R."/>
            <person name="Barry K."/>
            <person name="Chovatia M."/>
            <person name="Clum A."/>
            <person name="Daum C."/>
            <person name="Haridas S."/>
            <person name="He G."/>
            <person name="LaButti K."/>
            <person name="Lipzen A."/>
            <person name="Mondo S."/>
            <person name="Pangilinan J."/>
            <person name="Riley R."/>
            <person name="Salamov A."/>
            <person name="Simmons B.A."/>
            <person name="Magnuson J.K."/>
            <person name="Henrissat B."/>
            <person name="Mortensen U.H."/>
            <person name="Larsen T.O."/>
            <person name="De vries R.P."/>
            <person name="Grigoriev I.V."/>
            <person name="Machida M."/>
            <person name="Baker S.E."/>
            <person name="Andersen M.R."/>
        </authorList>
    </citation>
    <scope>NUCLEOTIDE SEQUENCE [LARGE SCALE GENOMIC DNA]</scope>
    <source>
        <strain evidence="8 9">CBS 117635</strain>
    </source>
</reference>
<feature type="transmembrane region" description="Helical" evidence="6">
    <location>
        <begin position="46"/>
        <end position="68"/>
    </location>
</feature>
<gene>
    <name evidence="8" type="ORF">BDV30DRAFT_223744</name>
</gene>
<evidence type="ECO:0000256" key="4">
    <source>
        <dbReference type="ARBA" id="ARBA00023136"/>
    </source>
</evidence>
<dbReference type="Proteomes" id="UP000326289">
    <property type="component" value="Unassembled WGS sequence"/>
</dbReference>
<evidence type="ECO:0000313" key="8">
    <source>
        <dbReference type="EMBL" id="KAB8277163.1"/>
    </source>
</evidence>
<feature type="transmembrane region" description="Helical" evidence="6">
    <location>
        <begin position="203"/>
        <end position="225"/>
    </location>
</feature>
<comment type="subcellular location">
    <subcellularLocation>
        <location evidence="1">Membrane</location>
        <topology evidence="1">Multi-pass membrane protein</topology>
    </subcellularLocation>
</comment>
<comment type="similarity">
    <text evidence="5">Belongs to the SAT4 family.</text>
</comment>
<dbReference type="EMBL" id="ML732773">
    <property type="protein sequence ID" value="KAB8277163.1"/>
    <property type="molecule type" value="Genomic_DNA"/>
</dbReference>
<evidence type="ECO:0000256" key="2">
    <source>
        <dbReference type="ARBA" id="ARBA00022692"/>
    </source>
</evidence>
<keyword evidence="4 6" id="KW-0472">Membrane</keyword>
<dbReference type="GO" id="GO:0016020">
    <property type="term" value="C:membrane"/>
    <property type="evidence" value="ECO:0007669"/>
    <property type="project" value="UniProtKB-SubCell"/>
</dbReference>
<evidence type="ECO:0000256" key="1">
    <source>
        <dbReference type="ARBA" id="ARBA00004141"/>
    </source>
</evidence>
<name>A0A5N6JH45_9EURO</name>
<evidence type="ECO:0000256" key="6">
    <source>
        <dbReference type="SAM" id="Phobius"/>
    </source>
</evidence>
<protein>
    <recommendedName>
        <fullName evidence="7">Rhodopsin domain-containing protein</fullName>
    </recommendedName>
</protein>
<dbReference type="InterPro" id="IPR049326">
    <property type="entry name" value="Rhodopsin_dom_fungi"/>
</dbReference>
<evidence type="ECO:0000256" key="3">
    <source>
        <dbReference type="ARBA" id="ARBA00022989"/>
    </source>
</evidence>
<dbReference type="PANTHER" id="PTHR33048">
    <property type="entry name" value="PTH11-LIKE INTEGRAL MEMBRANE PROTEIN (AFU_ORTHOLOGUE AFUA_5G11245)"/>
    <property type="match status" value="1"/>
</dbReference>
<dbReference type="InterPro" id="IPR052337">
    <property type="entry name" value="SAT4-like"/>
</dbReference>
<dbReference type="Pfam" id="PF20684">
    <property type="entry name" value="Fung_rhodopsin"/>
    <property type="match status" value="1"/>
</dbReference>
<dbReference type="AlphaFoldDB" id="A0A5N6JH45"/>
<sequence length="349" mass="39268">MVQGRSIATISVPATFTSLSLITVSLRCYMRLRVVKRFGWDDGLMVVAMILDLVFTITGVVGSIHGIGQKSKYFNNRLDDYRLAMLCWWTGLLFYTLASTLMRVSIALMLLRFTINLVHSAVLYATIALSTIGCAIFFFISIFQCSPVRYYWDSLVIHGKCYHELLVRAMYFYSAVCALCDLTIGILPALMMQPLTISRRTKLGLIVILGLGGIAIAAMIIRMPFLHLMMDSDEFLCKHTYSTTQVAIWSHIEVDLGIIAGSLTSLRPAFINRNEDRQASKRLETQFQARSEFGLPTRRLALHIQHFTGRAIQQATNIYTRFSAGTKCEHCHNLTVTCNLAIHALNMSI</sequence>